<dbReference type="PANTHER" id="PTHR48090">
    <property type="entry name" value="UNDECAPRENYL-PHOSPHATE 4-DEOXY-4-FORMAMIDO-L-ARABINOSE TRANSFERASE-RELATED"/>
    <property type="match status" value="1"/>
</dbReference>
<dbReference type="AlphaFoldDB" id="A0A6J7PAX8"/>
<protein>
    <submittedName>
        <fullName evidence="2">Unannotated protein</fullName>
    </submittedName>
</protein>
<accession>A0A6J7PAX8</accession>
<reference evidence="2" key="1">
    <citation type="submission" date="2020-05" db="EMBL/GenBank/DDBJ databases">
        <authorList>
            <person name="Chiriac C."/>
            <person name="Salcher M."/>
            <person name="Ghai R."/>
            <person name="Kavagutti S V."/>
        </authorList>
    </citation>
    <scope>NUCLEOTIDE SEQUENCE</scope>
</reference>
<proteinExistence type="predicted"/>
<evidence type="ECO:0000313" key="2">
    <source>
        <dbReference type="EMBL" id="CAB4999902.1"/>
    </source>
</evidence>
<dbReference type="Gene3D" id="3.90.550.10">
    <property type="entry name" value="Spore Coat Polysaccharide Biosynthesis Protein SpsA, Chain A"/>
    <property type="match status" value="1"/>
</dbReference>
<organism evidence="2">
    <name type="scientific">freshwater metagenome</name>
    <dbReference type="NCBI Taxonomy" id="449393"/>
    <lineage>
        <taxon>unclassified sequences</taxon>
        <taxon>metagenomes</taxon>
        <taxon>ecological metagenomes</taxon>
    </lineage>
</organism>
<feature type="domain" description="Glycosyltransferase 2-like" evidence="1">
    <location>
        <begin position="8"/>
        <end position="148"/>
    </location>
</feature>
<dbReference type="EMBL" id="CAFBOR010000244">
    <property type="protein sequence ID" value="CAB4999902.1"/>
    <property type="molecule type" value="Genomic_DNA"/>
</dbReference>
<gene>
    <name evidence="2" type="ORF">UFOPK3974_01438</name>
</gene>
<dbReference type="InterPro" id="IPR050256">
    <property type="entry name" value="Glycosyltransferase_2"/>
</dbReference>
<evidence type="ECO:0000259" key="1">
    <source>
        <dbReference type="Pfam" id="PF00535"/>
    </source>
</evidence>
<dbReference type="SUPFAM" id="SSF53448">
    <property type="entry name" value="Nucleotide-diphospho-sugar transferases"/>
    <property type="match status" value="1"/>
</dbReference>
<dbReference type="PANTHER" id="PTHR48090:SF7">
    <property type="entry name" value="RFBJ PROTEIN"/>
    <property type="match status" value="1"/>
</dbReference>
<sequence>MTARDTLVVVPAYNESGAVGDVVRALIDAGLDCVVVDDGSKDNTAEVARSAGAHVVVLPLNLGVGGALRCGFRYAVDRGYARVVQCDADGQHPPSEIVRLLEVQAQEKAHLVIGSRFVDGSSDYEIGRARRLMMRVLSGIIKRSSGLRLNDTTSGFRCIAEPLLSEFSVSYPVHYLGDTFEAALVAARSGYRVIETPIHIRERQAGNASASTLAAIRFIVRAVIATLAGLTFEIRSFDEVTAK</sequence>
<dbReference type="CDD" id="cd04179">
    <property type="entry name" value="DPM_DPG-synthase_like"/>
    <property type="match status" value="1"/>
</dbReference>
<dbReference type="InterPro" id="IPR001173">
    <property type="entry name" value="Glyco_trans_2-like"/>
</dbReference>
<dbReference type="Pfam" id="PF00535">
    <property type="entry name" value="Glycos_transf_2"/>
    <property type="match status" value="1"/>
</dbReference>
<dbReference type="InterPro" id="IPR029044">
    <property type="entry name" value="Nucleotide-diphossugar_trans"/>
</dbReference>
<name>A0A6J7PAX8_9ZZZZ</name>